<name>A0A654E5W3_ARATH</name>
<dbReference type="Gene3D" id="3.40.640.10">
    <property type="entry name" value="Type I PLP-dependent aspartate aminotransferase-like (Major domain)"/>
    <property type="match status" value="1"/>
</dbReference>
<sequence length="496" mass="55663">MGLPGKNKGADLSKIATNNQHGENSEYFDGWKAYDKDPFHLSRNPHGIIQMGLAENQLCLDLIKDWVKENPEAFICTLEGIHQFSDIANFQDYHGLKKFRQAIAHFMGKARGGRVTFDPERVVMSGGATGANETIMFCLADPGDVFLIPSPYYAAFDRDLRWRTGVEIIPVPCSSSDNFKLTVDAAEWAYKKAQESNKKVKGLILTNPSNPLGTMLDKDTLTNLVRFVRRKNIHLVVDEIYAATVFAGGDFVSVAEVVNDVDISEVNVDLIHIVYSLSKDMGLPGFRVGIVYSFNDSVVSCARKMSSFGLVSSQTQLMLASMLSDDQFVDNFLMESSRRLGIRHKVFTTGIKKADIACLTSNAGLFAWMDLRHLLRDRNSFESEIELWHIIIDRVKLNVSPGSSFRCTEPGWFRICFANMDDDTLHVALGRIQDFVSKNKNKIVEKASENDQVIQNKSAKKLKWTQTNLRLSFRRLYEDGLSSPGIMSPHSPLLRA</sequence>
<protein>
    <recommendedName>
        <fullName evidence="3">Aminotransferase class I/classII large domain-containing protein</fullName>
    </recommendedName>
</protein>
<reference evidence="4 5" key="1">
    <citation type="submission" date="2019-11" db="EMBL/GenBank/DDBJ databases">
        <authorList>
            <person name="Jiao W.-B."/>
            <person name="Schneeberger K."/>
        </authorList>
    </citation>
    <scope>NUCLEOTIDE SEQUENCE [LARGE SCALE GENOMIC DNA]</scope>
    <source>
        <strain evidence="5">cv. An-1</strain>
    </source>
</reference>
<dbReference type="InterPro" id="IPR004839">
    <property type="entry name" value="Aminotransferase_I/II_large"/>
</dbReference>
<dbReference type="PANTHER" id="PTHR43795">
    <property type="entry name" value="BIFUNCTIONAL ASPARTATE AMINOTRANSFERASE AND GLUTAMATE/ASPARTATE-PREPHENATE AMINOTRANSFERASE-RELATED"/>
    <property type="match status" value="1"/>
</dbReference>
<dbReference type="PROSITE" id="PS00105">
    <property type="entry name" value="AA_TRANSFER_CLASS_1"/>
    <property type="match status" value="1"/>
</dbReference>
<accession>A0A654E5W3</accession>
<proteinExistence type="inferred from homology"/>
<dbReference type="InterPro" id="IPR015424">
    <property type="entry name" value="PyrdxlP-dep_Trfase"/>
</dbReference>
<evidence type="ECO:0000259" key="3">
    <source>
        <dbReference type="Pfam" id="PF00155"/>
    </source>
</evidence>
<feature type="domain" description="Aminotransferase class I/classII large" evidence="3">
    <location>
        <begin position="49"/>
        <end position="432"/>
    </location>
</feature>
<dbReference type="EMBL" id="CACRSJ010000104">
    <property type="protein sequence ID" value="VYS44669.1"/>
    <property type="molecule type" value="Genomic_DNA"/>
</dbReference>
<evidence type="ECO:0000313" key="5">
    <source>
        <dbReference type="Proteomes" id="UP000426265"/>
    </source>
</evidence>
<evidence type="ECO:0000313" key="4">
    <source>
        <dbReference type="EMBL" id="VYS44669.1"/>
    </source>
</evidence>
<dbReference type="Proteomes" id="UP000426265">
    <property type="component" value="Unassembled WGS sequence"/>
</dbReference>
<dbReference type="GO" id="GO:0016847">
    <property type="term" value="F:1-aminocyclopropane-1-carboxylate synthase activity"/>
    <property type="evidence" value="ECO:0007669"/>
    <property type="project" value="UniProtKB-ARBA"/>
</dbReference>
<dbReference type="CDD" id="cd00609">
    <property type="entry name" value="AAT_like"/>
    <property type="match status" value="1"/>
</dbReference>
<organism evidence="4 5">
    <name type="scientific">Arabidopsis thaliana</name>
    <name type="common">Mouse-ear cress</name>
    <dbReference type="NCBI Taxonomy" id="3702"/>
    <lineage>
        <taxon>Eukaryota</taxon>
        <taxon>Viridiplantae</taxon>
        <taxon>Streptophyta</taxon>
        <taxon>Embryophyta</taxon>
        <taxon>Tracheophyta</taxon>
        <taxon>Spermatophyta</taxon>
        <taxon>Magnoliopsida</taxon>
        <taxon>eudicotyledons</taxon>
        <taxon>Gunneridae</taxon>
        <taxon>Pentapetalae</taxon>
        <taxon>rosids</taxon>
        <taxon>malvids</taxon>
        <taxon>Brassicales</taxon>
        <taxon>Brassicaceae</taxon>
        <taxon>Camelineae</taxon>
        <taxon>Arabidopsis</taxon>
    </lineage>
</organism>
<dbReference type="Gene3D" id="3.90.1150.10">
    <property type="entry name" value="Aspartate Aminotransferase, domain 1"/>
    <property type="match status" value="1"/>
</dbReference>
<dbReference type="PRINTS" id="PR00753">
    <property type="entry name" value="ACCSYNTHASE"/>
</dbReference>
<evidence type="ECO:0000256" key="2">
    <source>
        <dbReference type="ARBA" id="ARBA00022898"/>
    </source>
</evidence>
<dbReference type="GO" id="GO:0030170">
    <property type="term" value="F:pyridoxal phosphate binding"/>
    <property type="evidence" value="ECO:0007669"/>
    <property type="project" value="InterPro"/>
</dbReference>
<dbReference type="InterPro" id="IPR015422">
    <property type="entry name" value="PyrdxlP-dep_Trfase_small"/>
</dbReference>
<comment type="similarity">
    <text evidence="1">Belongs to the class-I pyridoxal-phosphate-dependent aminotransferase family.</text>
</comment>
<dbReference type="InterPro" id="IPR050478">
    <property type="entry name" value="Ethylene_sulfur-biosynth"/>
</dbReference>
<dbReference type="Pfam" id="PF00155">
    <property type="entry name" value="Aminotran_1_2"/>
    <property type="match status" value="1"/>
</dbReference>
<dbReference type="ExpressionAtlas" id="A0A654E5W3">
    <property type="expression patterns" value="baseline and differential"/>
</dbReference>
<dbReference type="AlphaFoldDB" id="A0A654E5W3"/>
<dbReference type="InterPro" id="IPR004838">
    <property type="entry name" value="NHTrfase_class1_PyrdxlP-BS"/>
</dbReference>
<dbReference type="InterPro" id="IPR015421">
    <property type="entry name" value="PyrdxlP-dep_Trfase_major"/>
</dbReference>
<gene>
    <name evidence="4" type="ORF">AN1_LOCUS179</name>
</gene>
<keyword evidence="2" id="KW-0663">Pyridoxal phosphate</keyword>
<evidence type="ECO:0000256" key="1">
    <source>
        <dbReference type="ARBA" id="ARBA00007441"/>
    </source>
</evidence>
<dbReference type="SUPFAM" id="SSF53383">
    <property type="entry name" value="PLP-dependent transferases"/>
    <property type="match status" value="1"/>
</dbReference>
<dbReference type="PANTHER" id="PTHR43795:SF118">
    <property type="entry name" value="1-AMINOCYCLOPROPANE-1-CARBOXYLATE SYNTHASE 2"/>
    <property type="match status" value="1"/>
</dbReference>